<dbReference type="EMBL" id="JAXAFO010000021">
    <property type="protein sequence ID" value="MDX6850263.1"/>
    <property type="molecule type" value="Genomic_DNA"/>
</dbReference>
<evidence type="ECO:0000313" key="2">
    <source>
        <dbReference type="EMBL" id="MDX6850263.1"/>
    </source>
</evidence>
<proteinExistence type="predicted"/>
<dbReference type="RefSeq" id="WP_302720891.1">
    <property type="nucleotide sequence ID" value="NZ_JAULRU010000215.1"/>
</dbReference>
<sequence length="378" mass="43620">MAATKRLLLAFALLLPLIVQAEVLAPDRLDVMYHSYDGGGATIDGPSVLIRKNIGNSVAVSANYYVDMVSSASIDVLATASEYTEERTEYSIGAEYLNDRTIIRAGYTSSEENDYSAQTGSINISQSFFGDLTTLTLGMSYGEDTVGQNGNTEFEEDVARRRYQLNLTQILTKSLIAAFNFESAVDEGFLNNPYRQVRYLDPNAAQGYSYQKELYPETRNSDAAALRAIYYLPYRASLRADYRLYEDSWGIEASNWELRYTHPWGERWLFELKYRSYEQTQADFYSDLFPYRDAQNFLARDKELSEYTSDTIGLGVTYYVPEQWLWVFDKSTVNLYWDNFQFDYENFRNVLAEDAVVGEEPMYNFDANVIRLYFSFWY</sequence>
<gene>
    <name evidence="2" type="ORF">SCD92_12890</name>
</gene>
<keyword evidence="1" id="KW-0732">Signal</keyword>
<keyword evidence="3" id="KW-1185">Reference proteome</keyword>
<organism evidence="2 3">
    <name type="scientific">Gilvimarinus gilvus</name>
    <dbReference type="NCBI Taxonomy" id="3058038"/>
    <lineage>
        <taxon>Bacteria</taxon>
        <taxon>Pseudomonadati</taxon>
        <taxon>Pseudomonadota</taxon>
        <taxon>Gammaproteobacteria</taxon>
        <taxon>Cellvibrionales</taxon>
        <taxon>Cellvibrionaceae</taxon>
        <taxon>Gilvimarinus</taxon>
    </lineage>
</organism>
<evidence type="ECO:0000256" key="1">
    <source>
        <dbReference type="SAM" id="SignalP"/>
    </source>
</evidence>
<accession>A0ABU4S369</accession>
<dbReference type="InterPro" id="IPR021953">
    <property type="entry name" value="DUF3570"/>
</dbReference>
<name>A0ABU4S369_9GAMM</name>
<evidence type="ECO:0000313" key="3">
    <source>
        <dbReference type="Proteomes" id="UP001273505"/>
    </source>
</evidence>
<protein>
    <submittedName>
        <fullName evidence="2">DUF3570 domain-containing protein</fullName>
    </submittedName>
</protein>
<comment type="caution">
    <text evidence="2">The sequence shown here is derived from an EMBL/GenBank/DDBJ whole genome shotgun (WGS) entry which is preliminary data.</text>
</comment>
<reference evidence="2 3" key="1">
    <citation type="submission" date="2023-11" db="EMBL/GenBank/DDBJ databases">
        <title>Gilvimarinus fulvus sp. nov., isolated from the surface of Kelp.</title>
        <authorList>
            <person name="Sun Y.Y."/>
            <person name="Gong Y."/>
            <person name="Du Z.J."/>
        </authorList>
    </citation>
    <scope>NUCLEOTIDE SEQUENCE [LARGE SCALE GENOMIC DNA]</scope>
    <source>
        <strain evidence="2 3">SDUM040013</strain>
    </source>
</reference>
<dbReference type="Pfam" id="PF12094">
    <property type="entry name" value="DUF3570"/>
    <property type="match status" value="1"/>
</dbReference>
<feature type="chain" id="PRO_5046983830" evidence="1">
    <location>
        <begin position="22"/>
        <end position="378"/>
    </location>
</feature>
<feature type="signal peptide" evidence="1">
    <location>
        <begin position="1"/>
        <end position="21"/>
    </location>
</feature>
<dbReference type="Proteomes" id="UP001273505">
    <property type="component" value="Unassembled WGS sequence"/>
</dbReference>